<dbReference type="InterPro" id="IPR017441">
    <property type="entry name" value="Protein_kinase_ATP_BS"/>
</dbReference>
<dbReference type="PROSITE" id="PS50011">
    <property type="entry name" value="PROTEIN_KINASE_DOM"/>
    <property type="match status" value="1"/>
</dbReference>
<dbReference type="EC" id="2.7.11.1" evidence="1"/>
<reference evidence="13 14" key="1">
    <citation type="submission" date="2016-10" db="EMBL/GenBank/DDBJ databases">
        <authorList>
            <person name="de Groot N.N."/>
        </authorList>
    </citation>
    <scope>NUCLEOTIDE SEQUENCE [LARGE SCALE GENOMIC DNA]</scope>
    <source>
        <strain evidence="13 14">DSM 1283</strain>
    </source>
</reference>
<evidence type="ECO:0000256" key="5">
    <source>
        <dbReference type="ARBA" id="ARBA00022777"/>
    </source>
</evidence>
<dbReference type="InterPro" id="IPR000719">
    <property type="entry name" value="Prot_kinase_dom"/>
</dbReference>
<evidence type="ECO:0000313" key="13">
    <source>
        <dbReference type="EMBL" id="SFO21197.1"/>
    </source>
</evidence>
<keyword evidence="6 9" id="KW-0067">ATP-binding</keyword>
<dbReference type="Proteomes" id="UP000198806">
    <property type="component" value="Unassembled WGS sequence"/>
</dbReference>
<comment type="catalytic activity">
    <reaction evidence="8">
        <text>L-seryl-[protein] + ATP = O-phospho-L-seryl-[protein] + ADP + H(+)</text>
        <dbReference type="Rhea" id="RHEA:17989"/>
        <dbReference type="Rhea" id="RHEA-COMP:9863"/>
        <dbReference type="Rhea" id="RHEA-COMP:11604"/>
        <dbReference type="ChEBI" id="CHEBI:15378"/>
        <dbReference type="ChEBI" id="CHEBI:29999"/>
        <dbReference type="ChEBI" id="CHEBI:30616"/>
        <dbReference type="ChEBI" id="CHEBI:83421"/>
        <dbReference type="ChEBI" id="CHEBI:456216"/>
        <dbReference type="EC" id="2.7.11.1"/>
    </reaction>
</comment>
<gene>
    <name evidence="13" type="ORF">SAMN04489757_11331</name>
</gene>
<feature type="transmembrane region" description="Helical" evidence="10">
    <location>
        <begin position="354"/>
        <end position="375"/>
    </location>
</feature>
<keyword evidence="4 9" id="KW-0547">Nucleotide-binding</keyword>
<keyword evidence="10" id="KW-0812">Transmembrane</keyword>
<evidence type="ECO:0000256" key="3">
    <source>
        <dbReference type="ARBA" id="ARBA00022679"/>
    </source>
</evidence>
<keyword evidence="3" id="KW-0808">Transferase</keyword>
<dbReference type="InterPro" id="IPR008271">
    <property type="entry name" value="Ser/Thr_kinase_AS"/>
</dbReference>
<feature type="binding site" evidence="9">
    <location>
        <position position="41"/>
    </location>
    <ligand>
        <name>ATP</name>
        <dbReference type="ChEBI" id="CHEBI:30616"/>
    </ligand>
</feature>
<dbReference type="PROSITE" id="PS00107">
    <property type="entry name" value="PROTEIN_KINASE_ATP"/>
    <property type="match status" value="1"/>
</dbReference>
<comment type="catalytic activity">
    <reaction evidence="7">
        <text>L-threonyl-[protein] + ATP = O-phospho-L-threonyl-[protein] + ADP + H(+)</text>
        <dbReference type="Rhea" id="RHEA:46608"/>
        <dbReference type="Rhea" id="RHEA-COMP:11060"/>
        <dbReference type="Rhea" id="RHEA-COMP:11605"/>
        <dbReference type="ChEBI" id="CHEBI:15378"/>
        <dbReference type="ChEBI" id="CHEBI:30013"/>
        <dbReference type="ChEBI" id="CHEBI:30616"/>
        <dbReference type="ChEBI" id="CHEBI:61977"/>
        <dbReference type="ChEBI" id="CHEBI:456216"/>
        <dbReference type="EC" id="2.7.11.1"/>
    </reaction>
</comment>
<dbReference type="PANTHER" id="PTHR43289">
    <property type="entry name" value="MITOGEN-ACTIVATED PROTEIN KINASE KINASE KINASE 20-RELATED"/>
    <property type="match status" value="1"/>
</dbReference>
<dbReference type="RefSeq" id="WP_091686266.1">
    <property type="nucleotide sequence ID" value="NZ_BAABFM010000027.1"/>
</dbReference>
<dbReference type="EMBL" id="FOWD01000013">
    <property type="protein sequence ID" value="SFO21197.1"/>
    <property type="molecule type" value="Genomic_DNA"/>
</dbReference>
<dbReference type="STRING" id="1527.SAMN04489757_11331"/>
<evidence type="ECO:0000256" key="9">
    <source>
        <dbReference type="PROSITE-ProRule" id="PRU10141"/>
    </source>
</evidence>
<evidence type="ECO:0000256" key="1">
    <source>
        <dbReference type="ARBA" id="ARBA00012513"/>
    </source>
</evidence>
<dbReference type="AlphaFoldDB" id="A0A1I5FBS1"/>
<feature type="domain" description="Protein kinase" evidence="11">
    <location>
        <begin position="12"/>
        <end position="278"/>
    </location>
</feature>
<evidence type="ECO:0000259" key="11">
    <source>
        <dbReference type="PROSITE" id="PS50011"/>
    </source>
</evidence>
<dbReference type="SMART" id="SM00740">
    <property type="entry name" value="PASTA"/>
    <property type="match status" value="3"/>
</dbReference>
<dbReference type="PANTHER" id="PTHR43289:SF34">
    <property type="entry name" value="SERINE_THREONINE-PROTEIN KINASE YBDM-RELATED"/>
    <property type="match status" value="1"/>
</dbReference>
<keyword evidence="14" id="KW-1185">Reference proteome</keyword>
<dbReference type="Pfam" id="PF03793">
    <property type="entry name" value="PASTA"/>
    <property type="match status" value="3"/>
</dbReference>
<dbReference type="PROSITE" id="PS00108">
    <property type="entry name" value="PROTEIN_KINASE_ST"/>
    <property type="match status" value="1"/>
</dbReference>
<evidence type="ECO:0000259" key="12">
    <source>
        <dbReference type="PROSITE" id="PS51178"/>
    </source>
</evidence>
<feature type="domain" description="PASTA" evidence="12">
    <location>
        <begin position="408"/>
        <end position="476"/>
    </location>
</feature>
<dbReference type="GO" id="GO:0004674">
    <property type="term" value="F:protein serine/threonine kinase activity"/>
    <property type="evidence" value="ECO:0007669"/>
    <property type="project" value="UniProtKB-KW"/>
</dbReference>
<proteinExistence type="predicted"/>
<dbReference type="GO" id="GO:0005524">
    <property type="term" value="F:ATP binding"/>
    <property type="evidence" value="ECO:0007669"/>
    <property type="project" value="UniProtKB-UniRule"/>
</dbReference>
<dbReference type="SMART" id="SM00220">
    <property type="entry name" value="S_TKc"/>
    <property type="match status" value="1"/>
</dbReference>
<dbReference type="CDD" id="cd06577">
    <property type="entry name" value="PASTA_pknB"/>
    <property type="match status" value="3"/>
</dbReference>
<evidence type="ECO:0000256" key="4">
    <source>
        <dbReference type="ARBA" id="ARBA00022741"/>
    </source>
</evidence>
<accession>A0A1I5FBS1</accession>
<dbReference type="NCBIfam" id="NF033483">
    <property type="entry name" value="PknB_PASTA_kin"/>
    <property type="match status" value="1"/>
</dbReference>
<organism evidence="13 14">
    <name type="scientific">Anaerocolumna aminovalerica</name>
    <dbReference type="NCBI Taxonomy" id="1527"/>
    <lineage>
        <taxon>Bacteria</taxon>
        <taxon>Bacillati</taxon>
        <taxon>Bacillota</taxon>
        <taxon>Clostridia</taxon>
        <taxon>Lachnospirales</taxon>
        <taxon>Lachnospiraceae</taxon>
        <taxon>Anaerocolumna</taxon>
    </lineage>
</organism>
<sequence>MIKPGMFISDRYEIIDKVGSGGMADVYKAKCHRLNRFVAIKILKPEYSDDKNFVMKFRAEAQSVAGLSHPNIVNVYDVGNDNNLHYIVMELVEGITLKNFIERKGKLEVKEAIGIAIQIALGMEAAHANHIIHRDIKPQNIIISKEGKVKVTDFGIAKATTSNTITSNAMGSVHYLSPEQARGGYSDEKSDIYSLGVTMYEMLSGRVPFAGDNTVSVALLHIQGEAASLREIDPNIPLSVDKIVQKCMQKKPERRYLSASELIADLKRSITNPNGDFVIIPAPIVTDSPTINISEDEMNHIKSVSKGAGLGINENEDTMQNTDGRRTRIDRQPVPVPVEEEEELDTVDPRMEKITLVGTIAVAVILVIIFIYISVKFFNLFPSKGNKGGQDPIESTLTPTPTEELEAEVGTVIVTSVVGLTFEDAEKNLKDQSDKLHVTRKEDYSDTYEAGFVMDQYPKKGAEIPADAEVQLFVSVGPESFKLTNVYGLSDQKATELLEKAGLIVEHDFTYNDEIEEGKVIETNPARDTPVVKGDTVTIIVSNGPKNEQSVVPDLLDLTEANALTKLKEAGLTLGNVSNDNSDVYKAGKVMYQNYEAGSKVASQTPIDITLSLGPKAATPTPGPQQYIGQITITDNPFDYPGESGIIVINMEQDGKTRNLFKGEKSYESFPITIPDIKSESGSTGTATMLVGRDAEPGEPGAVSENGRLIVYDDYDTIWAIVFTPVGQ</sequence>
<evidence type="ECO:0000256" key="7">
    <source>
        <dbReference type="ARBA" id="ARBA00047899"/>
    </source>
</evidence>
<keyword evidence="5 13" id="KW-0418">Kinase</keyword>
<keyword evidence="2 13" id="KW-0723">Serine/threonine-protein kinase</keyword>
<keyword evidence="10" id="KW-1133">Transmembrane helix</keyword>
<name>A0A1I5FBS1_9FIRM</name>
<feature type="domain" description="PASTA" evidence="12">
    <location>
        <begin position="546"/>
        <end position="613"/>
    </location>
</feature>
<dbReference type="Gene3D" id="3.30.10.20">
    <property type="match status" value="3"/>
</dbReference>
<dbReference type="FunFam" id="3.30.200.20:FF:000035">
    <property type="entry name" value="Serine/threonine protein kinase Stk1"/>
    <property type="match status" value="1"/>
</dbReference>
<dbReference type="SUPFAM" id="SSF56112">
    <property type="entry name" value="Protein kinase-like (PK-like)"/>
    <property type="match status" value="1"/>
</dbReference>
<dbReference type="PROSITE" id="PS51178">
    <property type="entry name" value="PASTA"/>
    <property type="match status" value="3"/>
</dbReference>
<evidence type="ECO:0000256" key="6">
    <source>
        <dbReference type="ARBA" id="ARBA00022840"/>
    </source>
</evidence>
<dbReference type="Gene3D" id="1.10.510.10">
    <property type="entry name" value="Transferase(Phosphotransferase) domain 1"/>
    <property type="match status" value="1"/>
</dbReference>
<dbReference type="InterPro" id="IPR011009">
    <property type="entry name" value="Kinase-like_dom_sf"/>
</dbReference>
<evidence type="ECO:0000256" key="2">
    <source>
        <dbReference type="ARBA" id="ARBA00022527"/>
    </source>
</evidence>
<evidence type="ECO:0000313" key="14">
    <source>
        <dbReference type="Proteomes" id="UP000198806"/>
    </source>
</evidence>
<keyword evidence="10" id="KW-0472">Membrane</keyword>
<dbReference type="CDD" id="cd14014">
    <property type="entry name" value="STKc_PknB_like"/>
    <property type="match status" value="1"/>
</dbReference>
<dbReference type="InterPro" id="IPR005543">
    <property type="entry name" value="PASTA_dom"/>
</dbReference>
<feature type="domain" description="PASTA" evidence="12">
    <location>
        <begin position="477"/>
        <end position="543"/>
    </location>
</feature>
<evidence type="ECO:0000256" key="8">
    <source>
        <dbReference type="ARBA" id="ARBA00048679"/>
    </source>
</evidence>
<dbReference type="Pfam" id="PF00069">
    <property type="entry name" value="Pkinase"/>
    <property type="match status" value="1"/>
</dbReference>
<evidence type="ECO:0000256" key="10">
    <source>
        <dbReference type="SAM" id="Phobius"/>
    </source>
</evidence>
<protein>
    <recommendedName>
        <fullName evidence="1">non-specific serine/threonine protein kinase</fullName>
        <ecNumber evidence="1">2.7.11.1</ecNumber>
    </recommendedName>
</protein>
<dbReference type="OrthoDB" id="9788659at2"/>
<dbReference type="FunFam" id="1.10.510.10:FF:000021">
    <property type="entry name" value="Serine/threonine protein kinase"/>
    <property type="match status" value="1"/>
</dbReference>
<dbReference type="Gene3D" id="3.30.200.20">
    <property type="entry name" value="Phosphorylase Kinase, domain 1"/>
    <property type="match status" value="1"/>
</dbReference>